<keyword evidence="5 13" id="KW-0732">Signal</keyword>
<dbReference type="Gene3D" id="2.40.70.10">
    <property type="entry name" value="Acid Proteases"/>
    <property type="match status" value="2"/>
</dbReference>
<protein>
    <recommendedName>
        <fullName evidence="14">Peptidase A1 domain-containing protein</fullName>
    </recommendedName>
</protein>
<organism evidence="15 16">
    <name type="scientific">Acanthocheilonema viteae</name>
    <name type="common">Filarial nematode worm</name>
    <name type="synonym">Dipetalonema viteae</name>
    <dbReference type="NCBI Taxonomy" id="6277"/>
    <lineage>
        <taxon>Eukaryota</taxon>
        <taxon>Metazoa</taxon>
        <taxon>Ecdysozoa</taxon>
        <taxon>Nematoda</taxon>
        <taxon>Chromadorea</taxon>
        <taxon>Rhabditida</taxon>
        <taxon>Spirurina</taxon>
        <taxon>Spiruromorpha</taxon>
        <taxon>Filarioidea</taxon>
        <taxon>Onchocercidae</taxon>
        <taxon>Acanthocheilonema</taxon>
    </lineage>
</organism>
<comment type="subcellular location">
    <subcellularLocation>
        <location evidence="1">Secreted</location>
    </subcellularLocation>
</comment>
<dbReference type="PRINTS" id="PR00792">
    <property type="entry name" value="PEPSIN"/>
</dbReference>
<evidence type="ECO:0000256" key="3">
    <source>
        <dbReference type="ARBA" id="ARBA00022525"/>
    </source>
</evidence>
<feature type="signal peptide" evidence="13">
    <location>
        <begin position="1"/>
        <end position="16"/>
    </location>
</feature>
<keyword evidence="9" id="KW-0325">Glycoprotein</keyword>
<evidence type="ECO:0000256" key="9">
    <source>
        <dbReference type="ARBA" id="ARBA00023180"/>
    </source>
</evidence>
<dbReference type="Proteomes" id="UP000276991">
    <property type="component" value="Unassembled WGS sequence"/>
</dbReference>
<dbReference type="AlphaFoldDB" id="A0A498SDT4"/>
<dbReference type="PANTHER" id="PTHR47966">
    <property type="entry name" value="BETA-SITE APP-CLEAVING ENZYME, ISOFORM A-RELATED"/>
    <property type="match status" value="1"/>
</dbReference>
<dbReference type="InterPro" id="IPR033121">
    <property type="entry name" value="PEPTIDASE_A1"/>
</dbReference>
<dbReference type="GO" id="GO:0005576">
    <property type="term" value="C:extracellular region"/>
    <property type="evidence" value="ECO:0007669"/>
    <property type="project" value="UniProtKB-SubCell"/>
</dbReference>
<evidence type="ECO:0000313" key="16">
    <source>
        <dbReference type="Proteomes" id="UP000276991"/>
    </source>
</evidence>
<dbReference type="Pfam" id="PF00026">
    <property type="entry name" value="Asp"/>
    <property type="match status" value="1"/>
</dbReference>
<evidence type="ECO:0000256" key="2">
    <source>
        <dbReference type="ARBA" id="ARBA00007447"/>
    </source>
</evidence>
<dbReference type="InterPro" id="IPR001461">
    <property type="entry name" value="Aspartic_peptidase_A1"/>
</dbReference>
<accession>A0A498SDT4</accession>
<evidence type="ECO:0000256" key="12">
    <source>
        <dbReference type="RuleBase" id="RU000454"/>
    </source>
</evidence>
<evidence type="ECO:0000256" key="13">
    <source>
        <dbReference type="SAM" id="SignalP"/>
    </source>
</evidence>
<dbReference type="STRING" id="6277.A0A498SDT4"/>
<feature type="chain" id="PRO_5019764529" description="Peptidase A1 domain-containing protein" evidence="13">
    <location>
        <begin position="17"/>
        <end position="400"/>
    </location>
</feature>
<sequence length="400" mass="44672">MKVLIITILLIYIVAAAHKTQLTKIESKRKRLFKKGLWSKHLKNKNQFRATRSRTKAGERLFATTMSDEKDEVYDYDDMEYVANISLGSPIGKQTFLVVLDTGSSNVWIPEINCVVGDCRKKNRFNPLLSKTYQEDGRMWSILYGDGSNAHGLLGQDYFAFGPNENDSLIIPNITFGLARKLSGFSDDPVDGIVGLAFTSIAVDGVTPPLIAAINQNILNPPLFTVWLHRRGAQENVFGGLFSYGAIDDVNCGDVIDYEPLSSTTFWQFRLRGIKANEYSIRGTWEAISDTGTSLIAGPTGIVNRLGAAVKAKYNQNEEMFFIKCDAKPPPVTLIIGSHEYNIQSENYIVMVENNTCIFSFFAAEGNGFGPTWIFGDPFIRQYCQIYDINNERIGFAPSK</sequence>
<evidence type="ECO:0000256" key="11">
    <source>
        <dbReference type="PIRSR" id="PIRSR601461-2"/>
    </source>
</evidence>
<keyword evidence="16" id="KW-1185">Reference proteome</keyword>
<evidence type="ECO:0000259" key="14">
    <source>
        <dbReference type="PROSITE" id="PS51767"/>
    </source>
</evidence>
<evidence type="ECO:0000256" key="5">
    <source>
        <dbReference type="ARBA" id="ARBA00022729"/>
    </source>
</evidence>
<gene>
    <name evidence="15" type="ORF">NAV_LOCUS4592</name>
</gene>
<dbReference type="GO" id="GO:0004190">
    <property type="term" value="F:aspartic-type endopeptidase activity"/>
    <property type="evidence" value="ECO:0007669"/>
    <property type="project" value="UniProtKB-KW"/>
</dbReference>
<keyword evidence="4 12" id="KW-0645">Protease</keyword>
<feature type="domain" description="Peptidase A1" evidence="14">
    <location>
        <begin position="81"/>
        <end position="397"/>
    </location>
</feature>
<feature type="disulfide bond" evidence="11">
    <location>
        <begin position="114"/>
        <end position="119"/>
    </location>
</feature>
<dbReference type="EMBL" id="UPTC01000700">
    <property type="protein sequence ID" value="VBB29801.1"/>
    <property type="molecule type" value="Genomic_DNA"/>
</dbReference>
<keyword evidence="8 11" id="KW-1015">Disulfide bond</keyword>
<name>A0A498SDT4_ACAVI</name>
<dbReference type="PROSITE" id="PS51767">
    <property type="entry name" value="PEPTIDASE_A1"/>
    <property type="match status" value="1"/>
</dbReference>
<dbReference type="SUPFAM" id="SSF50630">
    <property type="entry name" value="Acid proteases"/>
    <property type="match status" value="1"/>
</dbReference>
<dbReference type="InterPro" id="IPR001969">
    <property type="entry name" value="Aspartic_peptidase_AS"/>
</dbReference>
<dbReference type="PROSITE" id="PS00141">
    <property type="entry name" value="ASP_PROTEASE"/>
    <property type="match status" value="2"/>
</dbReference>
<feature type="active site" evidence="10">
    <location>
        <position position="101"/>
    </location>
</feature>
<keyword evidence="3" id="KW-0964">Secreted</keyword>
<evidence type="ECO:0000256" key="7">
    <source>
        <dbReference type="ARBA" id="ARBA00022801"/>
    </source>
</evidence>
<dbReference type="PANTHER" id="PTHR47966:SF45">
    <property type="entry name" value="PEPTIDASE A1 DOMAIN-CONTAINING PROTEIN"/>
    <property type="match status" value="1"/>
</dbReference>
<evidence type="ECO:0000256" key="4">
    <source>
        <dbReference type="ARBA" id="ARBA00022670"/>
    </source>
</evidence>
<dbReference type="FunFam" id="2.40.70.10:FF:000058">
    <property type="entry name" value="ASpartyl Protease"/>
    <property type="match status" value="1"/>
</dbReference>
<proteinExistence type="inferred from homology"/>
<feature type="active site" evidence="10">
    <location>
        <position position="290"/>
    </location>
</feature>
<reference evidence="15 16" key="1">
    <citation type="submission" date="2018-08" db="EMBL/GenBank/DDBJ databases">
        <authorList>
            <person name="Laetsch R D."/>
            <person name="Stevens L."/>
            <person name="Kumar S."/>
            <person name="Blaxter L. M."/>
        </authorList>
    </citation>
    <scope>NUCLEOTIDE SEQUENCE [LARGE SCALE GENOMIC DNA]</scope>
</reference>
<evidence type="ECO:0000256" key="1">
    <source>
        <dbReference type="ARBA" id="ARBA00004613"/>
    </source>
</evidence>
<comment type="similarity">
    <text evidence="2 12">Belongs to the peptidase A1 family.</text>
</comment>
<evidence type="ECO:0000256" key="8">
    <source>
        <dbReference type="ARBA" id="ARBA00023157"/>
    </source>
</evidence>
<keyword evidence="7 12" id="KW-0378">Hydrolase</keyword>
<evidence type="ECO:0000313" key="15">
    <source>
        <dbReference type="EMBL" id="VBB29801.1"/>
    </source>
</evidence>
<evidence type="ECO:0000256" key="6">
    <source>
        <dbReference type="ARBA" id="ARBA00022750"/>
    </source>
</evidence>
<dbReference type="OrthoDB" id="5839471at2759"/>
<evidence type="ECO:0000256" key="10">
    <source>
        <dbReference type="PIRSR" id="PIRSR601461-1"/>
    </source>
</evidence>
<keyword evidence="6 12" id="KW-0064">Aspartyl protease</keyword>
<dbReference type="GO" id="GO:0006508">
    <property type="term" value="P:proteolysis"/>
    <property type="evidence" value="ECO:0007669"/>
    <property type="project" value="UniProtKB-KW"/>
</dbReference>
<dbReference type="GO" id="GO:0005764">
    <property type="term" value="C:lysosome"/>
    <property type="evidence" value="ECO:0007669"/>
    <property type="project" value="TreeGrafter"/>
</dbReference>
<dbReference type="InterPro" id="IPR021109">
    <property type="entry name" value="Peptidase_aspartic_dom_sf"/>
</dbReference>